<feature type="region of interest" description="Disordered" evidence="2">
    <location>
        <begin position="836"/>
        <end position="858"/>
    </location>
</feature>
<keyword evidence="3" id="KW-1133">Transmembrane helix</keyword>
<feature type="transmembrane region" description="Helical" evidence="3">
    <location>
        <begin position="470"/>
        <end position="490"/>
    </location>
</feature>
<organism evidence="5 6">
    <name type="scientific">Candidatus Kaiserbacteria bacterium CG10_big_fil_rev_8_21_14_0_10_51_14</name>
    <dbReference type="NCBI Taxonomy" id="1974610"/>
    <lineage>
        <taxon>Bacteria</taxon>
        <taxon>Candidatus Kaiseribacteriota</taxon>
    </lineage>
</organism>
<feature type="compositionally biased region" description="Basic and acidic residues" evidence="2">
    <location>
        <begin position="602"/>
        <end position="631"/>
    </location>
</feature>
<proteinExistence type="predicted"/>
<feature type="compositionally biased region" description="Polar residues" evidence="2">
    <location>
        <begin position="632"/>
        <end position="641"/>
    </location>
</feature>
<feature type="compositionally biased region" description="Basic and acidic residues" evidence="2">
    <location>
        <begin position="644"/>
        <end position="667"/>
    </location>
</feature>
<keyword evidence="4" id="KW-0732">Signal</keyword>
<feature type="region of interest" description="Disordered" evidence="2">
    <location>
        <begin position="602"/>
        <end position="667"/>
    </location>
</feature>
<protein>
    <recommendedName>
        <fullName evidence="7">TrbL/VirB6 plasmid conjugal transfer protein</fullName>
    </recommendedName>
</protein>
<feature type="coiled-coil region" evidence="1">
    <location>
        <begin position="721"/>
        <end position="781"/>
    </location>
</feature>
<dbReference type="Proteomes" id="UP000231192">
    <property type="component" value="Unassembled WGS sequence"/>
</dbReference>
<reference evidence="6" key="1">
    <citation type="submission" date="2017-09" db="EMBL/GenBank/DDBJ databases">
        <title>Depth-based differentiation of microbial function through sediment-hosted aquifers and enrichment of novel symbionts in the deep terrestrial subsurface.</title>
        <authorList>
            <person name="Probst A.J."/>
            <person name="Ladd B."/>
            <person name="Jarett J.K."/>
            <person name="Geller-Mcgrath D.E."/>
            <person name="Sieber C.M.K."/>
            <person name="Emerson J.B."/>
            <person name="Anantharaman K."/>
            <person name="Thomas B.C."/>
            <person name="Malmstrom R."/>
            <person name="Stieglmeier M."/>
            <person name="Klingl A."/>
            <person name="Woyke T."/>
            <person name="Ryan C.M."/>
            <person name="Banfield J.F."/>
        </authorList>
    </citation>
    <scope>NUCLEOTIDE SEQUENCE [LARGE SCALE GENOMIC DNA]</scope>
</reference>
<feature type="transmembrane region" description="Helical" evidence="3">
    <location>
        <begin position="142"/>
        <end position="161"/>
    </location>
</feature>
<comment type="caution">
    <text evidence="5">The sequence shown here is derived from an EMBL/GenBank/DDBJ whole genome shotgun (WGS) entry which is preliminary data.</text>
</comment>
<feature type="signal peptide" evidence="4">
    <location>
        <begin position="1"/>
        <end position="34"/>
    </location>
</feature>
<feature type="compositionally biased region" description="Pro residues" evidence="2">
    <location>
        <begin position="848"/>
        <end position="858"/>
    </location>
</feature>
<feature type="chain" id="PRO_5013607833" description="TrbL/VirB6 plasmid conjugal transfer protein" evidence="4">
    <location>
        <begin position="35"/>
        <end position="858"/>
    </location>
</feature>
<gene>
    <name evidence="5" type="ORF">COU18_00315</name>
</gene>
<keyword evidence="3" id="KW-0812">Transmembrane</keyword>
<evidence type="ECO:0008006" key="7">
    <source>
        <dbReference type="Google" id="ProtNLM"/>
    </source>
</evidence>
<evidence type="ECO:0000313" key="6">
    <source>
        <dbReference type="Proteomes" id="UP000231192"/>
    </source>
</evidence>
<keyword evidence="1" id="KW-0175">Coiled coil</keyword>
<name>A0A2H0UEH7_9BACT</name>
<sequence>MINSARQPKKYLRTTILLCAFALIVLFPATFDNASATLRLQTADAACGPGVFEDDCSLSDLTAECSNEGQCNPLDLYILNVLASCDRTQSNWEILFGGRVVCSPEEQAAGPQATALLQQYRTANPLSCYEETSLIWSTWTCIWHNLMASVGSLFIAIAAWFLAIAGTLFNWVIEMTVILFSTAMYDLAGDGIELAWAAFRDIANILIIGIFTFIALSIIIGLKEYGQKKLIARVLIIAVLINFSLLFTKMIIDASNFTATQFYTAMMGGRTAADAERDRVNALAAATEEDGTGFATYANSGIAGAFVKLLGLQGISDTHEALVTLADVREDGGLALLYGIFASMLLGAAAFVIFYGSFILFSRALLLIFLLITASVAFASYLIPKWETSRYGWSAWWSSLIKSAVLAPILMLFLWITVNVGGAIQEGNGGSLGSMIGSGGQSIVSDVSALFGYVIVLGLLFISFKLSSSLAGKVGGLSFSTAATMLPISLGSSLIGRVGRNVFGGTASAGLRGMQNRAFGYYDEKNKKWVEGKGTNMFQRLTMSRLDSLKKASFDPLKSRLGKGLTSSLGVSKTFTGSKAGEGGYKGVMERKAKAADELARAIGPDEKQKEEIRRAAMRDRTEQRERHRETLGQQRESNQALLKKLEEIERPQEINKAREKQTERPIAEQRIAAHQEAISRLEEESAAARTRHENELSAIGNDIARSADRAAAKARHTIELNEFTEKLDARRENIATARRDIRVLDTEAIATAEAALKPRVEELTRAIKSSTSALEEYEKQTTQVAQRVGEDAVKNVDVKLRESLLWDPRARSYVEGQIKAHNRRQVWSDFKAAVAPKETVEGTPAAPDAPPTPPAEH</sequence>
<evidence type="ECO:0000256" key="3">
    <source>
        <dbReference type="SAM" id="Phobius"/>
    </source>
</evidence>
<accession>A0A2H0UEH7</accession>
<evidence type="ECO:0000256" key="1">
    <source>
        <dbReference type="SAM" id="Coils"/>
    </source>
</evidence>
<feature type="transmembrane region" description="Helical" evidence="3">
    <location>
        <begin position="443"/>
        <end position="464"/>
    </location>
</feature>
<keyword evidence="3" id="KW-0472">Membrane</keyword>
<evidence type="ECO:0000256" key="2">
    <source>
        <dbReference type="SAM" id="MobiDB-lite"/>
    </source>
</evidence>
<feature type="transmembrane region" description="Helical" evidence="3">
    <location>
        <begin position="205"/>
        <end position="222"/>
    </location>
</feature>
<feature type="transmembrane region" description="Helical" evidence="3">
    <location>
        <begin position="335"/>
        <end position="357"/>
    </location>
</feature>
<evidence type="ECO:0000313" key="5">
    <source>
        <dbReference type="EMBL" id="PIR84185.1"/>
    </source>
</evidence>
<feature type="transmembrane region" description="Helical" evidence="3">
    <location>
        <begin position="364"/>
        <end position="383"/>
    </location>
</feature>
<evidence type="ECO:0000256" key="4">
    <source>
        <dbReference type="SAM" id="SignalP"/>
    </source>
</evidence>
<dbReference type="EMBL" id="PFBK01000002">
    <property type="protein sequence ID" value="PIR84185.1"/>
    <property type="molecule type" value="Genomic_DNA"/>
</dbReference>
<feature type="transmembrane region" description="Helical" evidence="3">
    <location>
        <begin position="403"/>
        <end position="422"/>
    </location>
</feature>
<feature type="transmembrane region" description="Helical" evidence="3">
    <location>
        <begin position="234"/>
        <end position="252"/>
    </location>
</feature>
<dbReference type="AlphaFoldDB" id="A0A2H0UEH7"/>